<feature type="domain" description="Initiator Rep protein WH1" evidence="2">
    <location>
        <begin position="14"/>
        <end position="164"/>
    </location>
</feature>
<dbReference type="InterPro" id="IPR036390">
    <property type="entry name" value="WH_DNA-bd_sf"/>
</dbReference>
<dbReference type="Gene3D" id="1.10.10.10">
    <property type="entry name" value="Winged helix-like DNA-binding domain superfamily/Winged helix DNA-binding domain"/>
    <property type="match status" value="2"/>
</dbReference>
<evidence type="ECO:0000256" key="1">
    <source>
        <dbReference type="ARBA" id="ARBA00038283"/>
    </source>
</evidence>
<evidence type="ECO:0000313" key="5">
    <source>
        <dbReference type="Proteomes" id="UP001262817"/>
    </source>
</evidence>
<dbReference type="GO" id="GO:0006270">
    <property type="term" value="P:DNA replication initiation"/>
    <property type="evidence" value="ECO:0007669"/>
    <property type="project" value="InterPro"/>
</dbReference>
<dbReference type="Pfam" id="PF21205">
    <property type="entry name" value="Rep3_C"/>
    <property type="match status" value="1"/>
</dbReference>
<evidence type="ECO:0000313" key="4">
    <source>
        <dbReference type="EMBL" id="MDT2584345.1"/>
    </source>
</evidence>
<dbReference type="GO" id="GO:0003887">
    <property type="term" value="F:DNA-directed DNA polymerase activity"/>
    <property type="evidence" value="ECO:0007669"/>
    <property type="project" value="InterPro"/>
</dbReference>
<comment type="similarity">
    <text evidence="1">Belongs to the initiator RepB protein family.</text>
</comment>
<proteinExistence type="inferred from homology"/>
<dbReference type="AlphaFoldDB" id="A0AAJ2ITM7"/>
<dbReference type="Pfam" id="PF01051">
    <property type="entry name" value="Rep3_N"/>
    <property type="match status" value="1"/>
</dbReference>
<dbReference type="EMBL" id="JARPXR010000011">
    <property type="protein sequence ID" value="MDT2584345.1"/>
    <property type="molecule type" value="Genomic_DNA"/>
</dbReference>
<name>A0AAJ2ITM7_9LACT</name>
<feature type="domain" description="Lactococcus lactis RepB C-terminal" evidence="3">
    <location>
        <begin position="261"/>
        <end position="373"/>
    </location>
</feature>
<sequence>MNNKKNVSTIEKRKVVEHNDLISSVAKMDKTSLKIFEMAVSCIDTENPPKDNLVYLSKKELFKFFDVQDSDKHSRFKKAIVNLHRQSIFQIKELNDKKNKYEYRVISPLEETKWNDYSDIVNITFTKAIMPYLIDLKKNFTQYALSDIMGLNSKYSIILYKWLCMYYNQYEHYNEKGGRRESQIEEYRNPSISVQKLRELTDTVTEYSRFQSLETRVIKNPIFEINEHTHFNISYEKHKKGKAIDTIQFHIEKKKTALDINGDYKKEQNDPTYIQSKEQNQQLIMLNSAKAMQSEYTKILLENNLLFPQDFMEVSIMAELQMSVYPLYDELKNQRGILAIKKHLSYVSEKQEAYSKRNIAKYLKKAIIQYLETL</sequence>
<organism evidence="4 5">
    <name type="scientific">Lactococcus petauri</name>
    <dbReference type="NCBI Taxonomy" id="1940789"/>
    <lineage>
        <taxon>Bacteria</taxon>
        <taxon>Bacillati</taxon>
        <taxon>Bacillota</taxon>
        <taxon>Bacilli</taxon>
        <taxon>Lactobacillales</taxon>
        <taxon>Streptococcaceae</taxon>
        <taxon>Lactococcus</taxon>
    </lineage>
</organism>
<gene>
    <name evidence="4" type="ORF">P7D17_09560</name>
</gene>
<dbReference type="InterPro" id="IPR000525">
    <property type="entry name" value="Initiator_Rep_WH1"/>
</dbReference>
<evidence type="ECO:0000259" key="3">
    <source>
        <dbReference type="Pfam" id="PF06430"/>
    </source>
</evidence>
<dbReference type="InterPro" id="IPR036388">
    <property type="entry name" value="WH-like_DNA-bd_sf"/>
</dbReference>
<dbReference type="SUPFAM" id="SSF46785">
    <property type="entry name" value="Winged helix' DNA-binding domain"/>
    <property type="match status" value="2"/>
</dbReference>
<dbReference type="InterPro" id="IPR010931">
    <property type="entry name" value="L_lactis_RepB_C"/>
</dbReference>
<dbReference type="Pfam" id="PF06430">
    <property type="entry name" value="L_lactis_RepB_C"/>
    <property type="match status" value="1"/>
</dbReference>
<accession>A0AAJ2ITM7</accession>
<reference evidence="4" key="1">
    <citation type="submission" date="2023-03" db="EMBL/GenBank/DDBJ databases">
        <authorList>
            <person name="Shen W."/>
            <person name="Cai J."/>
        </authorList>
    </citation>
    <scope>NUCLEOTIDE SEQUENCE</scope>
    <source>
        <strain evidence="4">P86-2</strain>
    </source>
</reference>
<protein>
    <submittedName>
        <fullName evidence="4">RepB family plasmid replication initiator protein</fullName>
    </submittedName>
</protein>
<comment type="caution">
    <text evidence="4">The sequence shown here is derived from an EMBL/GenBank/DDBJ whole genome shotgun (WGS) entry which is preliminary data.</text>
</comment>
<dbReference type="RefSeq" id="WP_207144579.1">
    <property type="nucleotide sequence ID" value="NZ_JAGYXE010000017.1"/>
</dbReference>
<evidence type="ECO:0000259" key="2">
    <source>
        <dbReference type="Pfam" id="PF01051"/>
    </source>
</evidence>
<dbReference type="Proteomes" id="UP001262817">
    <property type="component" value="Unassembled WGS sequence"/>
</dbReference>